<name>A0A420HC26_9PEZI</name>
<protein>
    <submittedName>
        <fullName evidence="1">Uncharacterized protein</fullName>
    </submittedName>
</protein>
<proteinExistence type="predicted"/>
<evidence type="ECO:0000313" key="1">
    <source>
        <dbReference type="EMBL" id="RKF54981.1"/>
    </source>
</evidence>
<accession>A0A420HC26</accession>
<evidence type="ECO:0000313" key="2">
    <source>
        <dbReference type="Proteomes" id="UP000286134"/>
    </source>
</evidence>
<dbReference type="EMBL" id="MCFK01009342">
    <property type="protein sequence ID" value="RKF54981.1"/>
    <property type="molecule type" value="Genomic_DNA"/>
</dbReference>
<organism evidence="1 2">
    <name type="scientific">Erysiphe neolycopersici</name>
    <dbReference type="NCBI Taxonomy" id="212602"/>
    <lineage>
        <taxon>Eukaryota</taxon>
        <taxon>Fungi</taxon>
        <taxon>Dikarya</taxon>
        <taxon>Ascomycota</taxon>
        <taxon>Pezizomycotina</taxon>
        <taxon>Leotiomycetes</taxon>
        <taxon>Erysiphales</taxon>
        <taxon>Erysiphaceae</taxon>
        <taxon>Erysiphe</taxon>
    </lineage>
</organism>
<gene>
    <name evidence="1" type="ORF">OnM2_093036</name>
</gene>
<dbReference type="AlphaFoldDB" id="A0A420HC26"/>
<feature type="non-terminal residue" evidence="1">
    <location>
        <position position="1"/>
    </location>
</feature>
<dbReference type="Proteomes" id="UP000286134">
    <property type="component" value="Unassembled WGS sequence"/>
</dbReference>
<keyword evidence="2" id="KW-1185">Reference proteome</keyword>
<sequence>ADKQNERGIILLEPGIVQVTSADPSLHEYGAFELPSATIAPRNEGNHATYSIPFLATTLDQPSRPFTPHIWDTTGSKTSGSLSTTALGFERAGGTGRDL</sequence>
<reference evidence="1 2" key="1">
    <citation type="journal article" date="2018" name="BMC Genomics">
        <title>Comparative genome analyses reveal sequence features reflecting distinct modes of host-adaptation between dicot and monocot powdery mildew.</title>
        <authorList>
            <person name="Wu Y."/>
            <person name="Ma X."/>
            <person name="Pan Z."/>
            <person name="Kale S.D."/>
            <person name="Song Y."/>
            <person name="King H."/>
            <person name="Zhang Q."/>
            <person name="Presley C."/>
            <person name="Deng X."/>
            <person name="Wei C.I."/>
            <person name="Xiao S."/>
        </authorList>
    </citation>
    <scope>NUCLEOTIDE SEQUENCE [LARGE SCALE GENOMIC DNA]</scope>
    <source>
        <strain evidence="1">UMSG2</strain>
    </source>
</reference>
<comment type="caution">
    <text evidence="1">The sequence shown here is derived from an EMBL/GenBank/DDBJ whole genome shotgun (WGS) entry which is preliminary data.</text>
</comment>